<evidence type="ECO:0000256" key="6">
    <source>
        <dbReference type="ARBA" id="ARBA00022989"/>
    </source>
</evidence>
<protein>
    <recommendedName>
        <fullName evidence="8">Permease IIC component</fullName>
    </recommendedName>
</protein>
<dbReference type="PANTHER" id="PTHR33989">
    <property type="match status" value="1"/>
</dbReference>
<dbReference type="PANTHER" id="PTHR33989:SF4">
    <property type="entry name" value="PTS SYSTEM N,N'-DIACETYLCHITOBIOSE-SPECIFIC EIIC COMPONENT"/>
    <property type="match status" value="1"/>
</dbReference>
<dbReference type="InterPro" id="IPR003352">
    <property type="entry name" value="PTS_EIIC"/>
</dbReference>
<dbReference type="InterPro" id="IPR004796">
    <property type="entry name" value="PTS_IIC_cello"/>
</dbReference>
<evidence type="ECO:0000256" key="2">
    <source>
        <dbReference type="ARBA" id="ARBA00022448"/>
    </source>
</evidence>
<feature type="transmembrane region" description="Helical" evidence="9">
    <location>
        <begin position="104"/>
        <end position="122"/>
    </location>
</feature>
<dbReference type="EMBL" id="JARQBJ010000001">
    <property type="protein sequence ID" value="MDT2809021.1"/>
    <property type="molecule type" value="Genomic_DNA"/>
</dbReference>
<evidence type="ECO:0000256" key="7">
    <source>
        <dbReference type="ARBA" id="ARBA00023136"/>
    </source>
</evidence>
<accession>A0AAW8TRU1</accession>
<feature type="transmembrane region" description="Helical" evidence="9">
    <location>
        <begin position="167"/>
        <end position="193"/>
    </location>
</feature>
<dbReference type="PIRSF" id="PIRSF006351">
    <property type="entry name" value="PTS_EIIC-Cellobiose"/>
    <property type="match status" value="1"/>
</dbReference>
<dbReference type="AlphaFoldDB" id="A0AAW8TRU1"/>
<evidence type="ECO:0000256" key="8">
    <source>
        <dbReference type="PIRNR" id="PIRNR006351"/>
    </source>
</evidence>
<evidence type="ECO:0000313" key="11">
    <source>
        <dbReference type="EMBL" id="MDT2809021.1"/>
    </source>
</evidence>
<keyword evidence="7 8" id="KW-0472">Membrane</keyword>
<keyword evidence="5 9" id="KW-0812">Transmembrane</keyword>
<evidence type="ECO:0000256" key="4">
    <source>
        <dbReference type="ARBA" id="ARBA00022597"/>
    </source>
</evidence>
<keyword evidence="3 8" id="KW-1003">Cell membrane</keyword>
<organism evidence="11 12">
    <name type="scientific">Enterococcus asini</name>
    <dbReference type="NCBI Taxonomy" id="57732"/>
    <lineage>
        <taxon>Bacteria</taxon>
        <taxon>Bacillati</taxon>
        <taxon>Bacillota</taxon>
        <taxon>Bacilli</taxon>
        <taxon>Lactobacillales</taxon>
        <taxon>Enterococcaceae</taxon>
        <taxon>Enterococcus</taxon>
    </lineage>
</organism>
<feature type="transmembrane region" description="Helical" evidence="9">
    <location>
        <begin position="323"/>
        <end position="349"/>
    </location>
</feature>
<dbReference type="Proteomes" id="UP001256711">
    <property type="component" value="Unassembled WGS sequence"/>
</dbReference>
<keyword evidence="6 9" id="KW-1133">Transmembrane helix</keyword>
<dbReference type="GO" id="GO:1902815">
    <property type="term" value="P:N,N'-diacetylchitobiose import"/>
    <property type="evidence" value="ECO:0007669"/>
    <property type="project" value="TreeGrafter"/>
</dbReference>
<reference evidence="11" key="1">
    <citation type="submission" date="2023-03" db="EMBL/GenBank/DDBJ databases">
        <authorList>
            <person name="Shen W."/>
            <person name="Cai J."/>
        </authorList>
    </citation>
    <scope>NUCLEOTIDE SEQUENCE</scope>
    <source>
        <strain evidence="11">B226-2</strain>
    </source>
</reference>
<keyword evidence="4 8" id="KW-0762">Sugar transport</keyword>
<evidence type="ECO:0000313" key="12">
    <source>
        <dbReference type="Proteomes" id="UP001256711"/>
    </source>
</evidence>
<proteinExistence type="predicted"/>
<evidence type="ECO:0000256" key="5">
    <source>
        <dbReference type="ARBA" id="ARBA00022692"/>
    </source>
</evidence>
<feature type="transmembrane region" description="Helical" evidence="9">
    <location>
        <begin position="69"/>
        <end position="92"/>
    </location>
</feature>
<keyword evidence="2 8" id="KW-0813">Transport</keyword>
<feature type="transmembrane region" description="Helical" evidence="9">
    <location>
        <begin position="275"/>
        <end position="295"/>
    </location>
</feature>
<comment type="function">
    <text evidence="8">The phosphoenolpyruvate-dependent sugar phosphotransferase system (PTS), a major carbohydrate active -transport system, catalyzes the phosphorylation of incoming sugar substrates concomitant with their translocation across the cell membrane.</text>
</comment>
<evidence type="ECO:0000256" key="9">
    <source>
        <dbReference type="SAM" id="Phobius"/>
    </source>
</evidence>
<dbReference type="PROSITE" id="PS51105">
    <property type="entry name" value="PTS_EIIC_TYPE_3"/>
    <property type="match status" value="1"/>
</dbReference>
<comment type="caution">
    <text evidence="11">The sequence shown here is derived from an EMBL/GenBank/DDBJ whole genome shotgun (WGS) entry which is preliminary data.</text>
</comment>
<dbReference type="GO" id="GO:0008982">
    <property type="term" value="F:protein-N(PI)-phosphohistidine-sugar phosphotransferase activity"/>
    <property type="evidence" value="ECO:0007669"/>
    <property type="project" value="UniProtKB-UniRule"/>
</dbReference>
<feature type="domain" description="PTS EIIC type-3" evidence="10">
    <location>
        <begin position="8"/>
        <end position="401"/>
    </location>
</feature>
<dbReference type="GO" id="GO:0009401">
    <property type="term" value="P:phosphoenolpyruvate-dependent sugar phosphotransferase system"/>
    <property type="evidence" value="ECO:0007669"/>
    <property type="project" value="InterPro"/>
</dbReference>
<dbReference type="NCBIfam" id="TIGR00410">
    <property type="entry name" value="lacE"/>
    <property type="match status" value="1"/>
</dbReference>
<comment type="subcellular location">
    <subcellularLocation>
        <location evidence="1">Cell membrane</location>
        <topology evidence="1">Multi-pass membrane protein</topology>
    </subcellularLocation>
</comment>
<dbReference type="GO" id="GO:0005886">
    <property type="term" value="C:plasma membrane"/>
    <property type="evidence" value="ECO:0007669"/>
    <property type="project" value="UniProtKB-SubCell"/>
</dbReference>
<sequence length="412" mass="44081">MNKFVAVMERYFVPVAAKLGNQRYLVAIRDAFVVSMPLMILGSFGTLLNTLPIPAYQNFMNNLFGAEKWIAFGNALSNGTFGILSLLTVAALGYNLGKSYKADALTCAIVAVSSFFVFGGSTGLNSKGLFIALICGILSTELFVRLSNNHKLVLKMPDGVPPAVGKAFEALFPSMITLAIFALVPLVCAFAGIEDIVNSFYELVQKPFMGLSNNLFAAIVIPFAIQILWFFGLHGGNILAPFMETINTPAIDANIAALAAGDPAPYLINKPFMTAFVHLGGAGATIGLIIAIFLVGRQVKSMKTVTELSAPASLFNINEPMIFGFPIVLNPILFIPYVFGPVILCVVAYLATRAGLVPAATFVLPWNIPPIIGGVLATQSWTGGVLAAFNLVLSVVIYLPFVKVMVKQELKK</sequence>
<feature type="transmembrane region" description="Helical" evidence="9">
    <location>
        <begin position="31"/>
        <end position="49"/>
    </location>
</feature>
<feature type="transmembrane region" description="Helical" evidence="9">
    <location>
        <begin position="356"/>
        <end position="377"/>
    </location>
</feature>
<gene>
    <name evidence="11" type="ORF">P7H43_00715</name>
</gene>
<dbReference type="Pfam" id="PF02378">
    <property type="entry name" value="PTS_EIIC"/>
    <property type="match status" value="1"/>
</dbReference>
<dbReference type="InterPro" id="IPR004501">
    <property type="entry name" value="PTS_EIIC_3"/>
</dbReference>
<name>A0AAW8TRU1_9ENTE</name>
<evidence type="ECO:0000259" key="10">
    <source>
        <dbReference type="PROSITE" id="PS51105"/>
    </source>
</evidence>
<evidence type="ECO:0000256" key="1">
    <source>
        <dbReference type="ARBA" id="ARBA00004651"/>
    </source>
</evidence>
<feature type="transmembrane region" description="Helical" evidence="9">
    <location>
        <begin position="383"/>
        <end position="402"/>
    </location>
</feature>
<dbReference type="RefSeq" id="WP_270596285.1">
    <property type="nucleotide sequence ID" value="NZ_CATYFE010000044.1"/>
</dbReference>
<evidence type="ECO:0000256" key="3">
    <source>
        <dbReference type="ARBA" id="ARBA00022475"/>
    </source>
</evidence>
<feature type="transmembrane region" description="Helical" evidence="9">
    <location>
        <begin position="213"/>
        <end position="233"/>
    </location>
</feature>
<dbReference type="InterPro" id="IPR051088">
    <property type="entry name" value="PTS_Sugar-EIIC/EIIB"/>
</dbReference>